<evidence type="ECO:0000259" key="5">
    <source>
        <dbReference type="PROSITE" id="PS50977"/>
    </source>
</evidence>
<dbReference type="AlphaFoldDB" id="A0A0M7AQI0"/>
<dbReference type="Pfam" id="PF14246">
    <property type="entry name" value="TetR_C_7"/>
    <property type="match status" value="1"/>
</dbReference>
<reference evidence="7" key="1">
    <citation type="submission" date="2015-07" db="EMBL/GenBank/DDBJ databases">
        <authorList>
            <person name="Rodrigo-Torres Lidia"/>
            <person name="Arahal R.David."/>
        </authorList>
    </citation>
    <scope>NUCLEOTIDE SEQUENCE [LARGE SCALE GENOMIC DNA]</scope>
    <source>
        <strain evidence="7">CECT 5096</strain>
    </source>
</reference>
<dbReference type="Gene3D" id="1.10.10.60">
    <property type="entry name" value="Homeodomain-like"/>
    <property type="match status" value="1"/>
</dbReference>
<accession>A0A0M7AQI0</accession>
<feature type="domain" description="HTH tetR-type" evidence="5">
    <location>
        <begin position="75"/>
        <end position="135"/>
    </location>
</feature>
<keyword evidence="1" id="KW-0805">Transcription regulation</keyword>
<dbReference type="GO" id="GO:0003700">
    <property type="term" value="F:DNA-binding transcription factor activity"/>
    <property type="evidence" value="ECO:0007669"/>
    <property type="project" value="TreeGrafter"/>
</dbReference>
<organism evidence="6 7">
    <name type="scientific">Roseibium album</name>
    <dbReference type="NCBI Taxonomy" id="311410"/>
    <lineage>
        <taxon>Bacteria</taxon>
        <taxon>Pseudomonadati</taxon>
        <taxon>Pseudomonadota</taxon>
        <taxon>Alphaproteobacteria</taxon>
        <taxon>Hyphomicrobiales</taxon>
        <taxon>Stappiaceae</taxon>
        <taxon>Roseibium</taxon>
    </lineage>
</organism>
<dbReference type="STRING" id="311410.LA5095_03492"/>
<dbReference type="InterPro" id="IPR039536">
    <property type="entry name" value="TetR_C_Proteobacteria"/>
</dbReference>
<dbReference type="EMBL" id="CXWC01000013">
    <property type="protein sequence ID" value="CTQ76510.1"/>
    <property type="molecule type" value="Genomic_DNA"/>
</dbReference>
<evidence type="ECO:0000256" key="4">
    <source>
        <dbReference type="PROSITE-ProRule" id="PRU00335"/>
    </source>
</evidence>
<feature type="DNA-binding region" description="H-T-H motif" evidence="4">
    <location>
        <begin position="98"/>
        <end position="117"/>
    </location>
</feature>
<dbReference type="Proteomes" id="UP000049983">
    <property type="component" value="Unassembled WGS sequence"/>
</dbReference>
<dbReference type="Gene3D" id="1.10.357.10">
    <property type="entry name" value="Tetracycline Repressor, domain 2"/>
    <property type="match status" value="1"/>
</dbReference>
<keyword evidence="3" id="KW-0804">Transcription</keyword>
<evidence type="ECO:0000256" key="3">
    <source>
        <dbReference type="ARBA" id="ARBA00023163"/>
    </source>
</evidence>
<dbReference type="GO" id="GO:0000976">
    <property type="term" value="F:transcription cis-regulatory region binding"/>
    <property type="evidence" value="ECO:0007669"/>
    <property type="project" value="TreeGrafter"/>
</dbReference>
<evidence type="ECO:0000256" key="1">
    <source>
        <dbReference type="ARBA" id="ARBA00023015"/>
    </source>
</evidence>
<evidence type="ECO:0000256" key="2">
    <source>
        <dbReference type="ARBA" id="ARBA00023125"/>
    </source>
</evidence>
<sequence length="271" mass="29531">MSASGNFNIKTLQLFSRDENSLLTSPHPSAITTSEPYRTVPTFDQVILQPVRHQNMPAAAYDIATSRPDAAPEFSPRQQVVLQHALTLLVEGGEKALTTAGLARTASCSKESLYKWFGDRDGLLAAVVAYQASQVQFPSEAGATADPATFRAHVTAFIEALLGVLFSETSLALNRLSIGQSNTNSNRLGHLLLVRGKHMISSRARTMLETGRRHGLLKFDDAEDAYQVLYGLAIRDVHVRLLLGESASAAEQDLKSQAETAVDRFYRLFGA</sequence>
<keyword evidence="2 4" id="KW-0238">DNA-binding</keyword>
<dbReference type="PANTHER" id="PTHR30055:SF234">
    <property type="entry name" value="HTH-TYPE TRANSCRIPTIONAL REGULATOR BETI"/>
    <property type="match status" value="1"/>
</dbReference>
<protein>
    <submittedName>
        <fullName evidence="6">Bacterial regulatory proteins, tetR family</fullName>
    </submittedName>
</protein>
<dbReference type="PROSITE" id="PS50977">
    <property type="entry name" value="HTH_TETR_2"/>
    <property type="match status" value="1"/>
</dbReference>
<dbReference type="InterPro" id="IPR009057">
    <property type="entry name" value="Homeodomain-like_sf"/>
</dbReference>
<dbReference type="SUPFAM" id="SSF46689">
    <property type="entry name" value="Homeodomain-like"/>
    <property type="match status" value="1"/>
</dbReference>
<keyword evidence="7" id="KW-1185">Reference proteome</keyword>
<dbReference type="PANTHER" id="PTHR30055">
    <property type="entry name" value="HTH-TYPE TRANSCRIPTIONAL REGULATOR RUTR"/>
    <property type="match status" value="1"/>
</dbReference>
<evidence type="ECO:0000313" key="7">
    <source>
        <dbReference type="Proteomes" id="UP000049983"/>
    </source>
</evidence>
<dbReference type="InterPro" id="IPR050109">
    <property type="entry name" value="HTH-type_TetR-like_transc_reg"/>
</dbReference>
<dbReference type="Pfam" id="PF00440">
    <property type="entry name" value="TetR_N"/>
    <property type="match status" value="1"/>
</dbReference>
<gene>
    <name evidence="6" type="ORF">LA5096_04774</name>
</gene>
<name>A0A0M7AQI0_9HYPH</name>
<evidence type="ECO:0000313" key="6">
    <source>
        <dbReference type="EMBL" id="CTQ76510.1"/>
    </source>
</evidence>
<proteinExistence type="predicted"/>
<dbReference type="InterPro" id="IPR001647">
    <property type="entry name" value="HTH_TetR"/>
</dbReference>